<keyword evidence="11 15" id="KW-0472">Membrane</keyword>
<comment type="similarity">
    <text evidence="2">Belongs to the ferric reductase (FRE) family.</text>
</comment>
<keyword evidence="8 15" id="KW-1133">Transmembrane helix</keyword>
<dbReference type="OrthoDB" id="10006946at2759"/>
<gene>
    <name evidence="17" type="ORF">L227DRAFT_570124</name>
</gene>
<feature type="transmembrane region" description="Helical" evidence="15">
    <location>
        <begin position="109"/>
        <end position="128"/>
    </location>
</feature>
<dbReference type="EMBL" id="ML122251">
    <property type="protein sequence ID" value="RPD66223.1"/>
    <property type="molecule type" value="Genomic_DNA"/>
</dbReference>
<evidence type="ECO:0000256" key="15">
    <source>
        <dbReference type="SAM" id="Phobius"/>
    </source>
</evidence>
<dbReference type="EC" id="1.16.1.9" evidence="3"/>
<feature type="transmembrane region" description="Helical" evidence="15">
    <location>
        <begin position="40"/>
        <end position="59"/>
    </location>
</feature>
<dbReference type="InterPro" id="IPR051410">
    <property type="entry name" value="Ferric/Cupric_Reductase"/>
</dbReference>
<dbReference type="InterPro" id="IPR013112">
    <property type="entry name" value="FAD-bd_8"/>
</dbReference>
<evidence type="ECO:0000256" key="13">
    <source>
        <dbReference type="ARBA" id="ARBA00048483"/>
    </source>
</evidence>
<protein>
    <recommendedName>
        <fullName evidence="3">ferric-chelate reductase (NADPH)</fullName>
        <ecNumber evidence="3">1.16.1.9</ecNumber>
    </recommendedName>
</protein>
<dbReference type="GO" id="GO:0005886">
    <property type="term" value="C:plasma membrane"/>
    <property type="evidence" value="ECO:0007669"/>
    <property type="project" value="UniProtKB-SubCell"/>
</dbReference>
<evidence type="ECO:0000256" key="9">
    <source>
        <dbReference type="ARBA" id="ARBA00023002"/>
    </source>
</evidence>
<dbReference type="SFLD" id="SFLDS00052">
    <property type="entry name" value="Ferric_Reductase_Domain"/>
    <property type="match status" value="1"/>
</dbReference>
<dbReference type="InterPro" id="IPR017938">
    <property type="entry name" value="Riboflavin_synthase-like_b-brl"/>
</dbReference>
<evidence type="ECO:0000256" key="7">
    <source>
        <dbReference type="ARBA" id="ARBA00022982"/>
    </source>
</evidence>
<dbReference type="PANTHER" id="PTHR32361:SF9">
    <property type="entry name" value="FERRIC REDUCTASE TRANSMEMBRANE COMPONENT 3-RELATED"/>
    <property type="match status" value="1"/>
</dbReference>
<evidence type="ECO:0000256" key="2">
    <source>
        <dbReference type="ARBA" id="ARBA00006278"/>
    </source>
</evidence>
<evidence type="ECO:0000256" key="1">
    <source>
        <dbReference type="ARBA" id="ARBA00004651"/>
    </source>
</evidence>
<feature type="transmembrane region" description="Helical" evidence="15">
    <location>
        <begin position="227"/>
        <end position="247"/>
    </location>
</feature>
<feature type="transmembrane region" description="Helical" evidence="15">
    <location>
        <begin position="293"/>
        <end position="310"/>
    </location>
</feature>
<evidence type="ECO:0000256" key="8">
    <source>
        <dbReference type="ARBA" id="ARBA00022989"/>
    </source>
</evidence>
<dbReference type="AlphaFoldDB" id="A0A5C2SQT2"/>
<evidence type="ECO:0000313" key="18">
    <source>
        <dbReference type="Proteomes" id="UP000313359"/>
    </source>
</evidence>
<dbReference type="SUPFAM" id="SSF63380">
    <property type="entry name" value="Riboflavin synthase domain-like"/>
    <property type="match status" value="1"/>
</dbReference>
<dbReference type="InterPro" id="IPR017927">
    <property type="entry name" value="FAD-bd_FR_type"/>
</dbReference>
<evidence type="ECO:0000256" key="6">
    <source>
        <dbReference type="ARBA" id="ARBA00022692"/>
    </source>
</evidence>
<dbReference type="SFLD" id="SFLDG01168">
    <property type="entry name" value="Ferric_reductase_subgroup_(FRE"/>
    <property type="match status" value="1"/>
</dbReference>
<feature type="transmembrane region" description="Helical" evidence="15">
    <location>
        <begin position="267"/>
        <end position="286"/>
    </location>
</feature>
<evidence type="ECO:0000313" key="17">
    <source>
        <dbReference type="EMBL" id="RPD66223.1"/>
    </source>
</evidence>
<dbReference type="PROSITE" id="PS51384">
    <property type="entry name" value="FAD_FR"/>
    <property type="match status" value="1"/>
</dbReference>
<keyword evidence="7" id="KW-0249">Electron transport</keyword>
<organism evidence="17 18">
    <name type="scientific">Lentinus tigrinus ALCF2SS1-6</name>
    <dbReference type="NCBI Taxonomy" id="1328759"/>
    <lineage>
        <taxon>Eukaryota</taxon>
        <taxon>Fungi</taxon>
        <taxon>Dikarya</taxon>
        <taxon>Basidiomycota</taxon>
        <taxon>Agaricomycotina</taxon>
        <taxon>Agaricomycetes</taxon>
        <taxon>Polyporales</taxon>
        <taxon>Polyporaceae</taxon>
        <taxon>Lentinus</taxon>
    </lineage>
</organism>
<evidence type="ECO:0000256" key="3">
    <source>
        <dbReference type="ARBA" id="ARBA00012668"/>
    </source>
</evidence>
<evidence type="ECO:0000256" key="14">
    <source>
        <dbReference type="SAM" id="MobiDB-lite"/>
    </source>
</evidence>
<dbReference type="Proteomes" id="UP000313359">
    <property type="component" value="Unassembled WGS sequence"/>
</dbReference>
<dbReference type="InterPro" id="IPR013121">
    <property type="entry name" value="Fe_red_NAD-bd_6"/>
</dbReference>
<keyword evidence="9" id="KW-0560">Oxidoreductase</keyword>
<evidence type="ECO:0000256" key="12">
    <source>
        <dbReference type="ARBA" id="ARBA00023180"/>
    </source>
</evidence>
<evidence type="ECO:0000256" key="5">
    <source>
        <dbReference type="ARBA" id="ARBA00022475"/>
    </source>
</evidence>
<dbReference type="InterPro" id="IPR039261">
    <property type="entry name" value="FNR_nucleotide-bd"/>
</dbReference>
<keyword evidence="5" id="KW-1003">Cell membrane</keyword>
<dbReference type="CDD" id="cd06186">
    <property type="entry name" value="NOX_Duox_like_FAD_NADP"/>
    <property type="match status" value="1"/>
</dbReference>
<dbReference type="InterPro" id="IPR013130">
    <property type="entry name" value="Fe3_Rdtase_TM_dom"/>
</dbReference>
<keyword evidence="18" id="KW-1185">Reference proteome</keyword>
<evidence type="ECO:0000259" key="16">
    <source>
        <dbReference type="PROSITE" id="PS51384"/>
    </source>
</evidence>
<evidence type="ECO:0000256" key="10">
    <source>
        <dbReference type="ARBA" id="ARBA00023065"/>
    </source>
</evidence>
<feature type="transmembrane region" description="Helical" evidence="15">
    <location>
        <begin position="184"/>
        <end position="215"/>
    </location>
</feature>
<dbReference type="Pfam" id="PF08022">
    <property type="entry name" value="FAD_binding_8"/>
    <property type="match status" value="1"/>
</dbReference>
<dbReference type="GO" id="GO:0006826">
    <property type="term" value="P:iron ion transport"/>
    <property type="evidence" value="ECO:0007669"/>
    <property type="project" value="UniProtKB-ARBA"/>
</dbReference>
<feature type="compositionally biased region" description="Acidic residues" evidence="14">
    <location>
        <begin position="679"/>
        <end position="688"/>
    </location>
</feature>
<evidence type="ECO:0000256" key="4">
    <source>
        <dbReference type="ARBA" id="ARBA00022448"/>
    </source>
</evidence>
<dbReference type="GO" id="GO:0006879">
    <property type="term" value="P:intracellular iron ion homeostasis"/>
    <property type="evidence" value="ECO:0007669"/>
    <property type="project" value="TreeGrafter"/>
</dbReference>
<feature type="compositionally biased region" description="Low complexity" evidence="14">
    <location>
        <begin position="840"/>
        <end position="852"/>
    </location>
</feature>
<dbReference type="Pfam" id="PF01794">
    <property type="entry name" value="Ferric_reduct"/>
    <property type="match status" value="1"/>
</dbReference>
<accession>A0A5C2SQT2</accession>
<keyword evidence="12" id="KW-0325">Glycoprotein</keyword>
<dbReference type="Pfam" id="PF08030">
    <property type="entry name" value="NAD_binding_6"/>
    <property type="match status" value="1"/>
</dbReference>
<dbReference type="GO" id="GO:0052851">
    <property type="term" value="F:ferric-chelate reductase (NADPH) activity"/>
    <property type="evidence" value="ECO:0007669"/>
    <property type="project" value="UniProtKB-EC"/>
</dbReference>
<name>A0A5C2SQT2_9APHY</name>
<reference evidence="17" key="1">
    <citation type="journal article" date="2018" name="Genome Biol. Evol.">
        <title>Genomics and development of Lentinus tigrinus, a white-rot wood-decaying mushroom with dimorphic fruiting bodies.</title>
        <authorList>
            <person name="Wu B."/>
            <person name="Xu Z."/>
            <person name="Knudson A."/>
            <person name="Carlson A."/>
            <person name="Chen N."/>
            <person name="Kovaka S."/>
            <person name="LaButti K."/>
            <person name="Lipzen A."/>
            <person name="Pennachio C."/>
            <person name="Riley R."/>
            <person name="Schakwitz W."/>
            <person name="Umezawa K."/>
            <person name="Ohm R.A."/>
            <person name="Grigoriev I.V."/>
            <person name="Nagy L.G."/>
            <person name="Gibbons J."/>
            <person name="Hibbett D."/>
        </authorList>
    </citation>
    <scope>NUCLEOTIDE SEQUENCE [LARGE SCALE GENOMIC DNA]</scope>
    <source>
        <strain evidence="17">ALCF2SS1-6</strain>
    </source>
</reference>
<dbReference type="GO" id="GO:0015677">
    <property type="term" value="P:copper ion import"/>
    <property type="evidence" value="ECO:0007669"/>
    <property type="project" value="TreeGrafter"/>
</dbReference>
<feature type="region of interest" description="Disordered" evidence="14">
    <location>
        <begin position="640"/>
        <end position="688"/>
    </location>
</feature>
<dbReference type="PANTHER" id="PTHR32361">
    <property type="entry name" value="FERRIC/CUPRIC REDUCTASE TRANSMEMBRANE COMPONENT"/>
    <property type="match status" value="1"/>
</dbReference>
<feature type="domain" description="FAD-binding FR-type" evidence="16">
    <location>
        <begin position="406"/>
        <end position="536"/>
    </location>
</feature>
<keyword evidence="4" id="KW-0813">Transport</keyword>
<keyword evidence="6 15" id="KW-0812">Transmembrane</keyword>
<sequence>MASTNSTSRPAYPAAPSFQNDLEFLYAYLAVHVLSDPSRVYSYILWIAIGAVLLFLSLLHHLHISGGYLGALWNKWALRRRTWRKKHSLAVAKARGEPHRQPYSLPANAQIFTLSIIVIASLLCSFLGPDYFAPKASLWTLNDYPWATTSPSLSKRYELADYYQYMPQYTIPKAWWTSGNRTGLIAFALFPLCILFALKSPPFAIFSISCLVQFYCDKLLWLHKWSARLIFFLTVLHVAFWSVQLLIESRNGKVAYFYAWSYQKFIFAWTAFGCMVMLFLLSIGPFRRKHYEAFWFLHVLFVPLTIIMSALHHPPVWWWCWAALGLWLGERTWRFTWWLYTNGYFGMKSTAPSNKLRKVQYRNKPPVASSGKMENAFPYPNALPTAGIAQYPPPNQLPGVGLSVPTDYVPPPGFAHAELLPGRTIRLRIVTPGYLTWAPGQHFLISVPSITRFTTHPFTTASICDEQNPYDDGRVLVFLIRAKNGWTKDLWDNVALMLSRGQQYVRSEFLPRCEMPSRGVLLRACVDGPYGSSIRASWGSYSTVLIVAGGSGVSYALSVLQYICLCLAGRNGRFLGGQSGGYGHPNFKTARVRFVWLVREFGHIQWCASVLRRCMDLLPGPELQIDIFVTNVKPVAGVKPPQPSRISFAPPPFKDKDGLEPPRPGFAVNSRPVSRASLDSEDSGDDSDVDLSYYTGYVQEDGGLGHEEDILDLTNFEGDDDSTMPGEAQFNLSVKQEGRSRRAISRRMSTALFAKQELLHRASQLDFDGTNSTVQLVNKRASLPPIETNAPPSIRPPSVDGPSSQRPSVDIASVRPGDSRRGSVQGPQTPWTPSPLTPNSAAPLISPDSSSSDLRRELPALHTRNISNAPANLTPKRFSALSERSLMQTPITPASQRSMSRLSQWTDTDSFAALVPRGDVETVREQLRLVLCEKEVEDVGIMAEHARPGKPKLERILADEVERAKGALAVACCGPTSLDAMIRKVVAAQIDPQRIKRGDMRGSIALFSEEFSY</sequence>
<dbReference type="STRING" id="1328759.A0A5C2SQT2"/>
<comment type="catalytic activity">
    <reaction evidence="13">
        <text>2 a Fe(II)-siderophore + NADP(+) + H(+) = 2 a Fe(III)-siderophore + NADPH</text>
        <dbReference type="Rhea" id="RHEA:28795"/>
        <dbReference type="Rhea" id="RHEA-COMP:11342"/>
        <dbReference type="Rhea" id="RHEA-COMP:11344"/>
        <dbReference type="ChEBI" id="CHEBI:15378"/>
        <dbReference type="ChEBI" id="CHEBI:29033"/>
        <dbReference type="ChEBI" id="CHEBI:29034"/>
        <dbReference type="ChEBI" id="CHEBI:57783"/>
        <dbReference type="ChEBI" id="CHEBI:58349"/>
        <dbReference type="EC" id="1.16.1.9"/>
    </reaction>
</comment>
<dbReference type="Gene3D" id="3.40.50.80">
    <property type="entry name" value="Nucleotide-binding domain of ferredoxin-NADP reductase (FNR) module"/>
    <property type="match status" value="1"/>
</dbReference>
<keyword evidence="10" id="KW-0406">Ion transport</keyword>
<proteinExistence type="inferred from homology"/>
<evidence type="ECO:0000256" key="11">
    <source>
        <dbReference type="ARBA" id="ARBA00023136"/>
    </source>
</evidence>
<comment type="subcellular location">
    <subcellularLocation>
        <location evidence="1">Cell membrane</location>
        <topology evidence="1">Multi-pass membrane protein</topology>
    </subcellularLocation>
</comment>
<feature type="region of interest" description="Disordered" evidence="14">
    <location>
        <begin position="781"/>
        <end position="853"/>
    </location>
</feature>